<organism evidence="9">
    <name type="scientific">Eremomyces bilateralis CBS 781.70</name>
    <dbReference type="NCBI Taxonomy" id="1392243"/>
    <lineage>
        <taxon>Eukaryota</taxon>
        <taxon>Fungi</taxon>
        <taxon>Dikarya</taxon>
        <taxon>Ascomycota</taxon>
        <taxon>Pezizomycotina</taxon>
        <taxon>Dothideomycetes</taxon>
        <taxon>Dothideomycetes incertae sedis</taxon>
        <taxon>Eremomycetales</taxon>
        <taxon>Eremomycetaceae</taxon>
        <taxon>Eremomyces</taxon>
    </lineage>
</organism>
<feature type="domain" description="Nudix hydrolase" evidence="8">
    <location>
        <begin position="31"/>
        <end position="191"/>
    </location>
</feature>
<evidence type="ECO:0000256" key="7">
    <source>
        <dbReference type="SAM" id="MobiDB-lite"/>
    </source>
</evidence>
<dbReference type="PANTHER" id="PTHR12992">
    <property type="entry name" value="NUDIX HYDROLASE"/>
    <property type="match status" value="1"/>
</dbReference>
<sequence length="351" mass="38989">MATLSSASAQAIARMRAYIPPPTPYYSLPLSRRAAVLILLFADKRGDLRVVLTIRSKHLNSYAGEAAFPGGKADSTSETAFQIARREAYEEIGLPLLDTELPWPYTIEHLCQMPTNLARTELGVRPCIAFLSASRLSKDTSRRIPTAEEALIPHLDPKEVAAVFTASFHNFLRATEEHVAAPAGSAPGAEAAGFPAEWYRGEWTGWHESQWRMHNFFVPRAGQSVAWARQLEEASTEAAKDLGTSTKDQPKPTRTMPTSSTLRQTDPKNDPTYPVRIKDAPPDRFRVFGMTARICVDAARLAYGEEPEFEHNSHFGDEDMIQRLMKIGRLGPIRKKGDQITQEVMIAASKI</sequence>
<evidence type="ECO:0000313" key="11">
    <source>
        <dbReference type="RefSeq" id="XP_033530573.1"/>
    </source>
</evidence>
<keyword evidence="5" id="KW-0460">Magnesium</keyword>
<comment type="cofactor">
    <cofactor evidence="2">
        <name>Mg(2+)</name>
        <dbReference type="ChEBI" id="CHEBI:18420"/>
    </cofactor>
</comment>
<evidence type="ECO:0000256" key="1">
    <source>
        <dbReference type="ARBA" id="ARBA00001936"/>
    </source>
</evidence>
<dbReference type="InterPro" id="IPR045121">
    <property type="entry name" value="CoAse"/>
</dbReference>
<dbReference type="Gene3D" id="3.90.79.10">
    <property type="entry name" value="Nucleoside Triphosphate Pyrophosphohydrolase"/>
    <property type="match status" value="1"/>
</dbReference>
<evidence type="ECO:0000313" key="9">
    <source>
        <dbReference type="EMBL" id="KAF1808942.1"/>
    </source>
</evidence>
<evidence type="ECO:0000313" key="10">
    <source>
        <dbReference type="Proteomes" id="UP000504638"/>
    </source>
</evidence>
<dbReference type="GeneID" id="54422116"/>
<evidence type="ECO:0000256" key="2">
    <source>
        <dbReference type="ARBA" id="ARBA00001946"/>
    </source>
</evidence>
<dbReference type="AlphaFoldDB" id="A0A6G1FTD0"/>
<dbReference type="CDD" id="cd03426">
    <property type="entry name" value="NUDIX_CoAse_Nudt7"/>
    <property type="match status" value="1"/>
</dbReference>
<reference evidence="9 11" key="1">
    <citation type="submission" date="2020-01" db="EMBL/GenBank/DDBJ databases">
        <authorList>
            <consortium name="DOE Joint Genome Institute"/>
            <person name="Haridas S."/>
            <person name="Albert R."/>
            <person name="Binder M."/>
            <person name="Bloem J."/>
            <person name="Labutti K."/>
            <person name="Salamov A."/>
            <person name="Andreopoulos B."/>
            <person name="Baker S.E."/>
            <person name="Barry K."/>
            <person name="Bills G."/>
            <person name="Bluhm B.H."/>
            <person name="Cannon C."/>
            <person name="Castanera R."/>
            <person name="Culley D.E."/>
            <person name="Daum C."/>
            <person name="Ezra D."/>
            <person name="Gonzalez J.B."/>
            <person name="Henrissat B."/>
            <person name="Kuo A."/>
            <person name="Liang C."/>
            <person name="Lipzen A."/>
            <person name="Lutzoni F."/>
            <person name="Magnuson J."/>
            <person name="Mondo S."/>
            <person name="Nolan M."/>
            <person name="Ohm R."/>
            <person name="Pangilinan J."/>
            <person name="Park H.-J."/>
            <person name="Ramirez L."/>
            <person name="Alfaro M."/>
            <person name="Sun H."/>
            <person name="Tritt A."/>
            <person name="Yoshinaga Y."/>
            <person name="Zwiers L.-H."/>
            <person name="Turgeon B.G."/>
            <person name="Goodwin S.B."/>
            <person name="Spatafora J.W."/>
            <person name="Crous P.W."/>
            <person name="Grigoriev I.V."/>
        </authorList>
    </citation>
    <scope>NUCLEOTIDE SEQUENCE</scope>
    <source>
        <strain evidence="9 11">CBS 781.70</strain>
    </source>
</reference>
<gene>
    <name evidence="9 11" type="ORF">P152DRAFT_476880</name>
</gene>
<name>A0A6G1FTD0_9PEZI</name>
<dbReference type="PROSITE" id="PS51462">
    <property type="entry name" value="NUDIX"/>
    <property type="match status" value="1"/>
</dbReference>
<dbReference type="RefSeq" id="XP_033530573.1">
    <property type="nucleotide sequence ID" value="XM_033681546.1"/>
</dbReference>
<dbReference type="InterPro" id="IPR015797">
    <property type="entry name" value="NUDIX_hydrolase-like_dom_sf"/>
</dbReference>
<evidence type="ECO:0000256" key="6">
    <source>
        <dbReference type="ARBA" id="ARBA00023211"/>
    </source>
</evidence>
<keyword evidence="4" id="KW-0378">Hydrolase</keyword>
<keyword evidence="6" id="KW-0464">Manganese</keyword>
<dbReference type="Pfam" id="PF00293">
    <property type="entry name" value="NUDIX"/>
    <property type="match status" value="1"/>
</dbReference>
<dbReference type="SUPFAM" id="SSF55811">
    <property type="entry name" value="Nudix"/>
    <property type="match status" value="1"/>
</dbReference>
<evidence type="ECO:0000256" key="3">
    <source>
        <dbReference type="ARBA" id="ARBA00022723"/>
    </source>
</evidence>
<accession>A0A6G1FTD0</accession>
<comment type="cofactor">
    <cofactor evidence="1">
        <name>Mn(2+)</name>
        <dbReference type="ChEBI" id="CHEBI:29035"/>
    </cofactor>
</comment>
<dbReference type="InterPro" id="IPR000086">
    <property type="entry name" value="NUDIX_hydrolase_dom"/>
</dbReference>
<keyword evidence="10" id="KW-1185">Reference proteome</keyword>
<reference evidence="11" key="3">
    <citation type="submission" date="2025-04" db="UniProtKB">
        <authorList>
            <consortium name="RefSeq"/>
        </authorList>
    </citation>
    <scope>IDENTIFICATION</scope>
    <source>
        <strain evidence="11">CBS 781.70</strain>
    </source>
</reference>
<dbReference type="PANTHER" id="PTHR12992:SF24">
    <property type="entry name" value="PEROXISOMAL COENZYME A DIPHOSPHATASE NUDT7"/>
    <property type="match status" value="1"/>
</dbReference>
<dbReference type="OrthoDB" id="206213at2759"/>
<feature type="region of interest" description="Disordered" evidence="7">
    <location>
        <begin position="236"/>
        <end position="277"/>
    </location>
</feature>
<proteinExistence type="predicted"/>
<dbReference type="GO" id="GO:0046872">
    <property type="term" value="F:metal ion binding"/>
    <property type="evidence" value="ECO:0007669"/>
    <property type="project" value="UniProtKB-KW"/>
</dbReference>
<evidence type="ECO:0000259" key="8">
    <source>
        <dbReference type="PROSITE" id="PS51462"/>
    </source>
</evidence>
<keyword evidence="3" id="KW-0479">Metal-binding</keyword>
<dbReference type="EMBL" id="ML975177">
    <property type="protein sequence ID" value="KAF1808942.1"/>
    <property type="molecule type" value="Genomic_DNA"/>
</dbReference>
<protein>
    <recommendedName>
        <fullName evidence="8">Nudix hydrolase domain-containing protein</fullName>
    </recommendedName>
</protein>
<dbReference type="GO" id="GO:0015938">
    <property type="term" value="P:coenzyme A catabolic process"/>
    <property type="evidence" value="ECO:0007669"/>
    <property type="project" value="TreeGrafter"/>
</dbReference>
<dbReference type="Proteomes" id="UP000504638">
    <property type="component" value="Unplaced"/>
</dbReference>
<dbReference type="GO" id="GO:0010945">
    <property type="term" value="F:coenzyme A diphosphatase activity"/>
    <property type="evidence" value="ECO:0007669"/>
    <property type="project" value="InterPro"/>
</dbReference>
<evidence type="ECO:0000256" key="4">
    <source>
        <dbReference type="ARBA" id="ARBA00022801"/>
    </source>
</evidence>
<feature type="compositionally biased region" description="Polar residues" evidence="7">
    <location>
        <begin position="255"/>
        <end position="264"/>
    </location>
</feature>
<evidence type="ECO:0000256" key="5">
    <source>
        <dbReference type="ARBA" id="ARBA00022842"/>
    </source>
</evidence>
<reference evidence="11" key="2">
    <citation type="submission" date="2020-04" db="EMBL/GenBank/DDBJ databases">
        <authorList>
            <consortium name="NCBI Genome Project"/>
        </authorList>
    </citation>
    <scope>NUCLEOTIDE SEQUENCE</scope>
    <source>
        <strain evidence="11">CBS 781.70</strain>
    </source>
</reference>